<gene>
    <name evidence="2" type="ORF">CAC42_1751</name>
</gene>
<name>A0A2K1QIL2_9PEZI</name>
<dbReference type="EMBL" id="NKHZ01000082">
    <property type="protein sequence ID" value="PNS14729.1"/>
    <property type="molecule type" value="Genomic_DNA"/>
</dbReference>
<evidence type="ECO:0000313" key="2">
    <source>
        <dbReference type="EMBL" id="PNS14729.1"/>
    </source>
</evidence>
<feature type="compositionally biased region" description="Polar residues" evidence="1">
    <location>
        <begin position="13"/>
        <end position="23"/>
    </location>
</feature>
<dbReference type="InParanoid" id="A0A2K1QIL2"/>
<dbReference type="AlphaFoldDB" id="A0A2K1QIL2"/>
<dbReference type="Proteomes" id="UP000243797">
    <property type="component" value="Unassembled WGS sequence"/>
</dbReference>
<evidence type="ECO:0000256" key="1">
    <source>
        <dbReference type="SAM" id="MobiDB-lite"/>
    </source>
</evidence>
<feature type="compositionally biased region" description="Low complexity" evidence="1">
    <location>
        <begin position="30"/>
        <end position="45"/>
    </location>
</feature>
<protein>
    <submittedName>
        <fullName evidence="2">Midasin</fullName>
    </submittedName>
</protein>
<proteinExistence type="predicted"/>
<organism evidence="2 3">
    <name type="scientific">Sphaceloma murrayae</name>
    <dbReference type="NCBI Taxonomy" id="2082308"/>
    <lineage>
        <taxon>Eukaryota</taxon>
        <taxon>Fungi</taxon>
        <taxon>Dikarya</taxon>
        <taxon>Ascomycota</taxon>
        <taxon>Pezizomycotina</taxon>
        <taxon>Dothideomycetes</taxon>
        <taxon>Dothideomycetidae</taxon>
        <taxon>Myriangiales</taxon>
        <taxon>Elsinoaceae</taxon>
        <taxon>Sphaceloma</taxon>
    </lineage>
</organism>
<reference evidence="2 3" key="1">
    <citation type="submission" date="2017-06" db="EMBL/GenBank/DDBJ databases">
        <title>Draft genome sequence of a variant of Elsinoe murrayae.</title>
        <authorList>
            <person name="Cheng Q."/>
        </authorList>
    </citation>
    <scope>NUCLEOTIDE SEQUENCE [LARGE SCALE GENOMIC DNA]</scope>
    <source>
        <strain evidence="2 3">CQ-2017a</strain>
    </source>
</reference>
<keyword evidence="3" id="KW-1185">Reference proteome</keyword>
<evidence type="ECO:0000313" key="3">
    <source>
        <dbReference type="Proteomes" id="UP000243797"/>
    </source>
</evidence>
<feature type="region of interest" description="Disordered" evidence="1">
    <location>
        <begin position="1"/>
        <end position="72"/>
    </location>
</feature>
<accession>A0A2K1QIL2</accession>
<comment type="caution">
    <text evidence="2">The sequence shown here is derived from an EMBL/GenBank/DDBJ whole genome shotgun (WGS) entry which is preliminary data.</text>
</comment>
<sequence>MSKFVELLDDTPSYPSHLNTARAPSTAAGPSSDSAQTSPTTSAPSVTLEDIIAETRLRSPSTSSAGSIEAKS</sequence>